<accession>A0AAN7ZKN9</accession>
<feature type="transmembrane region" description="Helical" evidence="18">
    <location>
        <begin position="311"/>
        <end position="330"/>
    </location>
</feature>
<evidence type="ECO:0000256" key="18">
    <source>
        <dbReference type="SAM" id="Phobius"/>
    </source>
</evidence>
<proteinExistence type="inferred from homology"/>
<keyword evidence="10" id="KW-0325">Glycoprotein</keyword>
<dbReference type="PANTHER" id="PTHR10924">
    <property type="entry name" value="MAJOR FACILITATOR SUPERFAMILY PROTEIN-RELATED"/>
    <property type="match status" value="1"/>
</dbReference>
<reference evidence="20 21" key="1">
    <citation type="journal article" date="2024" name="Insects">
        <title>An Improved Chromosome-Level Genome Assembly of the Firefly Pyrocoelia pectoralis.</title>
        <authorList>
            <person name="Fu X."/>
            <person name="Meyer-Rochow V.B."/>
            <person name="Ballantyne L."/>
            <person name="Zhu X."/>
        </authorList>
    </citation>
    <scope>NUCLEOTIDE SEQUENCE [LARGE SCALE GENOMIC DNA]</scope>
    <source>
        <strain evidence="20">XCY_ONT2</strain>
    </source>
</reference>
<dbReference type="GO" id="GO:0043249">
    <property type="term" value="P:erythrocyte maturation"/>
    <property type="evidence" value="ECO:0007669"/>
    <property type="project" value="UniProtKB-KW"/>
</dbReference>
<gene>
    <name evidence="20" type="ORF">RI129_004596</name>
</gene>
<feature type="transmembrane region" description="Helical" evidence="18">
    <location>
        <begin position="273"/>
        <end position="291"/>
    </location>
</feature>
<evidence type="ECO:0000259" key="19">
    <source>
        <dbReference type="PROSITE" id="PS50850"/>
    </source>
</evidence>
<organism evidence="20 21">
    <name type="scientific">Pyrocoelia pectoralis</name>
    <dbReference type="NCBI Taxonomy" id="417401"/>
    <lineage>
        <taxon>Eukaryota</taxon>
        <taxon>Metazoa</taxon>
        <taxon>Ecdysozoa</taxon>
        <taxon>Arthropoda</taxon>
        <taxon>Hexapoda</taxon>
        <taxon>Insecta</taxon>
        <taxon>Pterygota</taxon>
        <taxon>Neoptera</taxon>
        <taxon>Endopterygota</taxon>
        <taxon>Coleoptera</taxon>
        <taxon>Polyphaga</taxon>
        <taxon>Elateriformia</taxon>
        <taxon>Elateroidea</taxon>
        <taxon>Lampyridae</taxon>
        <taxon>Lampyrinae</taxon>
        <taxon>Pyrocoelia</taxon>
    </lineage>
</organism>
<feature type="transmembrane region" description="Helical" evidence="18">
    <location>
        <begin position="141"/>
        <end position="163"/>
    </location>
</feature>
<evidence type="ECO:0000256" key="1">
    <source>
        <dbReference type="ARBA" id="ARBA00004651"/>
    </source>
</evidence>
<sequence length="461" mass="50841">MFCSNCFPHLFIPYVKNEEETPTKMSGETVITVGKLPQIEVCKVYKIRWIVLAIFVLYSASNAMQWVQYSIIADVIVKYYGVSYTFVDWTSMIYMVLYIPFIFPGSYMLDKLGLRVAVLIGVTGTCLGSWIKVASVSPDRFWVGFLGQTIVAFSQVFILSVPARLAAVWFGPSQVSSACSIGVFGNQMGIAIGFLLPPMIVNGNGLIDDIEHDFYILFIGTGIVTTVVLILVILFFKKQPPSPPSHAQLQTQTTEDTTKFLQSIKRLLVNRSYMLLLVAYGINVGIFYALSTLLNQIILKYYPGASEDAGRIGLFIVIAGMVGSVICGIILDKFHRFKETTIAVYAFSLIGMIAFTFTLDKGIEVVYVTSALLGFFMTGLLPVGFELAAELTYPEPEGTSAGLLNAACQVFGIAFTSLYSLLLRQLGDIWANVIMCAMLILGTIFTAFIQSDLRRQAAQDK</sequence>
<feature type="transmembrane region" description="Helical" evidence="18">
    <location>
        <begin position="49"/>
        <end position="69"/>
    </location>
</feature>
<feature type="transmembrane region" description="Helical" evidence="18">
    <location>
        <begin position="429"/>
        <end position="449"/>
    </location>
</feature>
<keyword evidence="21" id="KW-1185">Reference proteome</keyword>
<comment type="catalytic activity">
    <reaction evidence="11">
        <text>heme b(in) = heme b(out)</text>
        <dbReference type="Rhea" id="RHEA:75443"/>
        <dbReference type="ChEBI" id="CHEBI:60344"/>
    </reaction>
</comment>
<dbReference type="GO" id="GO:0097037">
    <property type="term" value="P:heme export"/>
    <property type="evidence" value="ECO:0007669"/>
    <property type="project" value="TreeGrafter"/>
</dbReference>
<dbReference type="PANTHER" id="PTHR10924:SF4">
    <property type="entry name" value="GH15861P"/>
    <property type="match status" value="1"/>
</dbReference>
<evidence type="ECO:0000256" key="4">
    <source>
        <dbReference type="ARBA" id="ARBA00022553"/>
    </source>
</evidence>
<keyword evidence="6 18" id="KW-1133">Transmembrane helix</keyword>
<comment type="catalytic activity">
    <reaction evidence="12">
        <text>choline(out) = choline(in)</text>
        <dbReference type="Rhea" id="RHEA:32751"/>
        <dbReference type="ChEBI" id="CHEBI:15354"/>
    </reaction>
</comment>
<evidence type="ECO:0000256" key="11">
    <source>
        <dbReference type="ARBA" id="ARBA00035075"/>
    </source>
</evidence>
<dbReference type="InterPro" id="IPR020846">
    <property type="entry name" value="MFS_dom"/>
</dbReference>
<dbReference type="GO" id="GO:0031966">
    <property type="term" value="C:mitochondrial membrane"/>
    <property type="evidence" value="ECO:0007669"/>
    <property type="project" value="UniProtKB-ARBA"/>
</dbReference>
<evidence type="ECO:0000256" key="17">
    <source>
        <dbReference type="ARBA" id="ARBA00080886"/>
    </source>
</evidence>
<evidence type="ECO:0000256" key="12">
    <source>
        <dbReference type="ARBA" id="ARBA00036811"/>
    </source>
</evidence>
<dbReference type="GO" id="GO:0005886">
    <property type="term" value="C:plasma membrane"/>
    <property type="evidence" value="ECO:0007669"/>
    <property type="project" value="UniProtKB-SubCell"/>
</dbReference>
<feature type="domain" description="Major facilitator superfamily (MFS) profile" evidence="19">
    <location>
        <begin position="46"/>
        <end position="454"/>
    </location>
</feature>
<keyword evidence="2" id="KW-0813">Transport</keyword>
<evidence type="ECO:0000256" key="3">
    <source>
        <dbReference type="ARBA" id="ARBA00022475"/>
    </source>
</evidence>
<dbReference type="Proteomes" id="UP001329430">
    <property type="component" value="Chromosome 3"/>
</dbReference>
<dbReference type="InterPro" id="IPR011701">
    <property type="entry name" value="MFS"/>
</dbReference>
<evidence type="ECO:0000256" key="10">
    <source>
        <dbReference type="ARBA" id="ARBA00023180"/>
    </source>
</evidence>
<evidence type="ECO:0000256" key="14">
    <source>
        <dbReference type="ARBA" id="ARBA00046338"/>
    </source>
</evidence>
<dbReference type="Gene3D" id="1.20.1250.20">
    <property type="entry name" value="MFS general substrate transporter like domains"/>
    <property type="match status" value="2"/>
</dbReference>
<dbReference type="Pfam" id="PF07690">
    <property type="entry name" value="MFS_1"/>
    <property type="match status" value="1"/>
</dbReference>
<evidence type="ECO:0000256" key="13">
    <source>
        <dbReference type="ARBA" id="ARBA00045087"/>
    </source>
</evidence>
<comment type="function">
    <text evidence="15">Uniporter that mediates the transport of extracellular choline and ethanolamine into cells, thereby playing a key role in phospholipid biosynthesis. Choline and ethanolamine are the precursors of phosphatidylcholine and phosphatidylethanolamine, respectively, the two most abundant phospholipids. Transport is not coupled with proton transport and is exclusively driven by the choline (or ethanolamine) gradient across the plasma membrane. Also acts as a heme b transporter that mediates heme efflux from the cytoplasm to the extracellular compartment.</text>
</comment>
<feature type="transmembrane region" description="Helical" evidence="18">
    <location>
        <begin position="365"/>
        <end position="389"/>
    </location>
</feature>
<dbReference type="AlphaFoldDB" id="A0AAN7ZKN9"/>
<feature type="transmembrane region" description="Helical" evidence="18">
    <location>
        <begin position="342"/>
        <end position="359"/>
    </location>
</feature>
<comment type="catalytic activity">
    <reaction evidence="13">
        <text>ethanolamine(in) = ethanolamine(out)</text>
        <dbReference type="Rhea" id="RHEA:32747"/>
        <dbReference type="ChEBI" id="CHEBI:57603"/>
    </reaction>
</comment>
<evidence type="ECO:0000256" key="15">
    <source>
        <dbReference type="ARBA" id="ARBA00060240"/>
    </source>
</evidence>
<evidence type="ECO:0000256" key="8">
    <source>
        <dbReference type="ARBA" id="ARBA00023136"/>
    </source>
</evidence>
<dbReference type="EMBL" id="JAVRBK010000003">
    <property type="protein sequence ID" value="KAK5646132.1"/>
    <property type="molecule type" value="Genomic_DNA"/>
</dbReference>
<feature type="transmembrane region" description="Helical" evidence="18">
    <location>
        <begin position="89"/>
        <end position="109"/>
    </location>
</feature>
<dbReference type="GO" id="GO:0015232">
    <property type="term" value="F:heme transmembrane transporter activity"/>
    <property type="evidence" value="ECO:0007669"/>
    <property type="project" value="UniProtKB-ARBA"/>
</dbReference>
<feature type="transmembrane region" description="Helical" evidence="18">
    <location>
        <begin position="215"/>
        <end position="236"/>
    </location>
</feature>
<evidence type="ECO:0000256" key="9">
    <source>
        <dbReference type="ARBA" id="ARBA00023170"/>
    </source>
</evidence>
<dbReference type="CDD" id="cd17398">
    <property type="entry name" value="MFS_FLVCR_like"/>
    <property type="match status" value="1"/>
</dbReference>
<dbReference type="InterPro" id="IPR049680">
    <property type="entry name" value="FLVCR1-2_SLC49-like"/>
</dbReference>
<protein>
    <recommendedName>
        <fullName evidence="16">Choline/ethanolamine transporter FLVCR1</fullName>
    </recommendedName>
    <alternativeName>
        <fullName evidence="17">Heme transporter FLVCR1</fullName>
    </alternativeName>
</protein>
<evidence type="ECO:0000256" key="2">
    <source>
        <dbReference type="ARBA" id="ARBA00022448"/>
    </source>
</evidence>
<feature type="transmembrane region" description="Helical" evidence="18">
    <location>
        <begin position="116"/>
        <end position="135"/>
    </location>
</feature>
<comment type="subcellular location">
    <subcellularLocation>
        <location evidence="1">Cell membrane</location>
        <topology evidence="1">Multi-pass membrane protein</topology>
    </subcellularLocation>
</comment>
<evidence type="ECO:0000256" key="7">
    <source>
        <dbReference type="ARBA" id="ARBA00023057"/>
    </source>
</evidence>
<comment type="similarity">
    <text evidence="14">Belongs to the major facilitator superfamily. Feline leukemia virus subgroup C receptor (TC 2.A.1.28.1) family.</text>
</comment>
<keyword evidence="8 18" id="KW-0472">Membrane</keyword>
<evidence type="ECO:0000256" key="16">
    <source>
        <dbReference type="ARBA" id="ARBA00068050"/>
    </source>
</evidence>
<dbReference type="GO" id="GO:0006783">
    <property type="term" value="P:heme biosynthetic process"/>
    <property type="evidence" value="ECO:0007669"/>
    <property type="project" value="UniProtKB-ARBA"/>
</dbReference>
<evidence type="ECO:0000256" key="6">
    <source>
        <dbReference type="ARBA" id="ARBA00022989"/>
    </source>
</evidence>
<dbReference type="FunFam" id="1.20.1250.20:FF:000184">
    <property type="entry name" value="Feline leukemia virus subgroup C receptor-related protein 1"/>
    <property type="match status" value="1"/>
</dbReference>
<feature type="transmembrane region" description="Helical" evidence="18">
    <location>
        <begin position="401"/>
        <end position="423"/>
    </location>
</feature>
<keyword evidence="9" id="KW-0675">Receptor</keyword>
<keyword evidence="5 18" id="KW-0812">Transmembrane</keyword>
<comment type="caution">
    <text evidence="20">The sequence shown here is derived from an EMBL/GenBank/DDBJ whole genome shotgun (WGS) entry which is preliminary data.</text>
</comment>
<name>A0AAN7ZKN9_9COLE</name>
<keyword evidence="3" id="KW-1003">Cell membrane</keyword>
<evidence type="ECO:0000256" key="5">
    <source>
        <dbReference type="ARBA" id="ARBA00022692"/>
    </source>
</evidence>
<keyword evidence="4" id="KW-0597">Phosphoprotein</keyword>
<dbReference type="InterPro" id="IPR036259">
    <property type="entry name" value="MFS_trans_sf"/>
</dbReference>
<dbReference type="GO" id="GO:0020037">
    <property type="term" value="F:heme binding"/>
    <property type="evidence" value="ECO:0007669"/>
    <property type="project" value="TreeGrafter"/>
</dbReference>
<evidence type="ECO:0000313" key="20">
    <source>
        <dbReference type="EMBL" id="KAK5646132.1"/>
    </source>
</evidence>
<keyword evidence="7" id="KW-0265">Erythrocyte maturation</keyword>
<dbReference type="SUPFAM" id="SSF103473">
    <property type="entry name" value="MFS general substrate transporter"/>
    <property type="match status" value="1"/>
</dbReference>
<dbReference type="PROSITE" id="PS50850">
    <property type="entry name" value="MFS"/>
    <property type="match status" value="1"/>
</dbReference>
<evidence type="ECO:0000313" key="21">
    <source>
        <dbReference type="Proteomes" id="UP001329430"/>
    </source>
</evidence>